<name>A0A176S1Z2_9GAMM</name>
<evidence type="ECO:0000313" key="2">
    <source>
        <dbReference type="Proteomes" id="UP000076962"/>
    </source>
</evidence>
<evidence type="ECO:0000313" key="1">
    <source>
        <dbReference type="EMBL" id="OAD22030.1"/>
    </source>
</evidence>
<accession>A0A176S1Z2</accession>
<keyword evidence="2" id="KW-1185">Reference proteome</keyword>
<sequence>MTFFPQFVVGDKIGDKSPTTNINRKKILFISRSHALRFSFPRSAWECMLGRSASYNEEKTPVNPNVEWAMCFCCPPPDCID</sequence>
<organism evidence="1 2">
    <name type="scientific">Candidatus Thiomargarita nelsonii</name>
    <dbReference type="NCBI Taxonomy" id="1003181"/>
    <lineage>
        <taxon>Bacteria</taxon>
        <taxon>Pseudomonadati</taxon>
        <taxon>Pseudomonadota</taxon>
        <taxon>Gammaproteobacteria</taxon>
        <taxon>Thiotrichales</taxon>
        <taxon>Thiotrichaceae</taxon>
        <taxon>Thiomargarita</taxon>
    </lineage>
</organism>
<proteinExistence type="predicted"/>
<protein>
    <submittedName>
        <fullName evidence="1">Uncharacterized protein</fullName>
    </submittedName>
</protein>
<comment type="caution">
    <text evidence="1">The sequence shown here is derived from an EMBL/GenBank/DDBJ whole genome shotgun (WGS) entry which is preliminary data.</text>
</comment>
<gene>
    <name evidence="1" type="ORF">THIOM_002187</name>
</gene>
<reference evidence="1 2" key="1">
    <citation type="submission" date="2016-05" db="EMBL/GenBank/DDBJ databases">
        <title>Single-cell genome of chain-forming Candidatus Thiomargarita nelsonii and comparison to other large sulfur-oxidizing bacteria.</title>
        <authorList>
            <person name="Winkel M."/>
            <person name="Salman V."/>
            <person name="Woyke T."/>
            <person name="Schulz-Vogt H."/>
            <person name="Richter M."/>
            <person name="Flood B."/>
            <person name="Bailey J."/>
            <person name="Amann R."/>
            <person name="Mussmann M."/>
        </authorList>
    </citation>
    <scope>NUCLEOTIDE SEQUENCE [LARGE SCALE GENOMIC DNA]</scope>
    <source>
        <strain evidence="1 2">THI036</strain>
    </source>
</reference>
<dbReference type="EMBL" id="LUTY01001217">
    <property type="protein sequence ID" value="OAD22030.1"/>
    <property type="molecule type" value="Genomic_DNA"/>
</dbReference>
<dbReference type="Proteomes" id="UP000076962">
    <property type="component" value="Unassembled WGS sequence"/>
</dbReference>
<dbReference type="AlphaFoldDB" id="A0A176S1Z2"/>